<proteinExistence type="predicted"/>
<gene>
    <name evidence="1" type="ORF">BDP27DRAFT_169470</name>
</gene>
<reference evidence="1" key="1">
    <citation type="submission" date="2020-11" db="EMBL/GenBank/DDBJ databases">
        <authorList>
            <consortium name="DOE Joint Genome Institute"/>
            <person name="Ahrendt S."/>
            <person name="Riley R."/>
            <person name="Andreopoulos W."/>
            <person name="Labutti K."/>
            <person name="Pangilinan J."/>
            <person name="Ruiz-Duenas F.J."/>
            <person name="Barrasa J.M."/>
            <person name="Sanchez-Garcia M."/>
            <person name="Camarero S."/>
            <person name="Miyauchi S."/>
            <person name="Serrano A."/>
            <person name="Linde D."/>
            <person name="Babiker R."/>
            <person name="Drula E."/>
            <person name="Ayuso-Fernandez I."/>
            <person name="Pacheco R."/>
            <person name="Padilla G."/>
            <person name="Ferreira P."/>
            <person name="Barriuso J."/>
            <person name="Kellner H."/>
            <person name="Castanera R."/>
            <person name="Alfaro M."/>
            <person name="Ramirez L."/>
            <person name="Pisabarro A.G."/>
            <person name="Kuo A."/>
            <person name="Tritt A."/>
            <person name="Lipzen A."/>
            <person name="He G."/>
            <person name="Yan M."/>
            <person name="Ng V."/>
            <person name="Cullen D."/>
            <person name="Martin F."/>
            <person name="Rosso M.-N."/>
            <person name="Henrissat B."/>
            <person name="Hibbett D."/>
            <person name="Martinez A.T."/>
            <person name="Grigoriev I.V."/>
        </authorList>
    </citation>
    <scope>NUCLEOTIDE SEQUENCE</scope>
    <source>
        <strain evidence="1">AH 40177</strain>
    </source>
</reference>
<protein>
    <submittedName>
        <fullName evidence="1">Uncharacterized protein</fullName>
    </submittedName>
</protein>
<dbReference type="EMBL" id="JADNRY010000126">
    <property type="protein sequence ID" value="KAF9064313.1"/>
    <property type="molecule type" value="Genomic_DNA"/>
</dbReference>
<sequence length="195" mass="21139">MNCNSLSILTRQMMELQLTSQHRPTGVYSLLIYTAIIGHFNCCPISTSTSLVNRSVVIFPGCSLRYLALFIKAAVAQQLSFGPIGTGNLTQGQTVNWTISGERTSPFVVLFSDITNATVTAITTITPTPAASATTTLAPSEPFNFTVSLVIPSFNGTAVVFVSDSCVFLSTKWMMFQYRKVRSGIMQMAHPPSKP</sequence>
<evidence type="ECO:0000313" key="2">
    <source>
        <dbReference type="Proteomes" id="UP000772434"/>
    </source>
</evidence>
<keyword evidence="2" id="KW-1185">Reference proteome</keyword>
<dbReference type="AlphaFoldDB" id="A0A9P5PI49"/>
<evidence type="ECO:0000313" key="1">
    <source>
        <dbReference type="EMBL" id="KAF9064313.1"/>
    </source>
</evidence>
<dbReference type="Proteomes" id="UP000772434">
    <property type="component" value="Unassembled WGS sequence"/>
</dbReference>
<comment type="caution">
    <text evidence="1">The sequence shown here is derived from an EMBL/GenBank/DDBJ whole genome shotgun (WGS) entry which is preliminary data.</text>
</comment>
<accession>A0A9P5PI49</accession>
<organism evidence="1 2">
    <name type="scientific">Rhodocollybia butyracea</name>
    <dbReference type="NCBI Taxonomy" id="206335"/>
    <lineage>
        <taxon>Eukaryota</taxon>
        <taxon>Fungi</taxon>
        <taxon>Dikarya</taxon>
        <taxon>Basidiomycota</taxon>
        <taxon>Agaricomycotina</taxon>
        <taxon>Agaricomycetes</taxon>
        <taxon>Agaricomycetidae</taxon>
        <taxon>Agaricales</taxon>
        <taxon>Marasmiineae</taxon>
        <taxon>Omphalotaceae</taxon>
        <taxon>Rhodocollybia</taxon>
    </lineage>
</organism>
<name>A0A9P5PI49_9AGAR</name>